<feature type="region of interest" description="Disordered" evidence="1">
    <location>
        <begin position="295"/>
        <end position="345"/>
    </location>
</feature>
<feature type="compositionally biased region" description="Polar residues" evidence="1">
    <location>
        <begin position="632"/>
        <end position="645"/>
    </location>
</feature>
<feature type="region of interest" description="Disordered" evidence="1">
    <location>
        <begin position="134"/>
        <end position="159"/>
    </location>
</feature>
<feature type="compositionally biased region" description="Basic and acidic residues" evidence="1">
    <location>
        <begin position="134"/>
        <end position="151"/>
    </location>
</feature>
<sequence>MLDRVIANTYDRARLALNFNTPLDVPDGISENSRYYQGPRPDYSFMTRDVTKDQSVVKMVEHMPKEKLVPSSLRGFDGVENPYRLPPHRRVAHHNPLNPNYPTLEDGTGILDQKDPNESTKKFLKCTKLGLSPNDERRVNEAHQNFEESKKQQHPLNMDSLMDRSDRIDQTSNSRQQSHNEENKKQRIQYVFDPENMQPIHKYKILDGIGVRGILGAVALKDPNQSTQNEGDNEILEYSMKSGYNLGQTHKSFSNTLRSQSFFHKGIHTQVNPLIPGRGIDPQYNNLSNATTEQREAIKNNRHRPPSPDTPPTQKRQQQQQQQQGNKEQGNKEQGKQDNEDKGDLNVIIREEKKRNLEQSGIVVIAPSTSFWDTQYTGVKRVELPPFIRYNKPSIPIGGKLGGEKLFSNQSEQSQRESDTPLLSTTKEMMLQGTRSLSYPSLTQGATVEQTQQGQNALIGKKAWSEPEQTGQFTTTTQLAHPSPQVYNKMKEQGYVYNPLEELQKIEGQQQQQQDQQQQDYNERTGSNQFKFSTKKISPFQLPPVTDLFRYEQDFNPRIFEAGGSEKREPHKPNALRYQRRNQLDRADMQYWMQDRWNRRRQGENEVGDFKSTTTAQLRESTRRARSKSPPDFSTSTGSATQPISSYYPYGSTPIRPKDYMTNPADPQYPQLDEILKQELIPGHHQRVNLPRLPPFVQNPTQMYSKSGIYGYSGEFADEIDEKKGGARYFTQHIGK</sequence>
<accession>A0A5J4WA50</accession>
<feature type="region of interest" description="Disordered" evidence="1">
    <location>
        <begin position="603"/>
        <end position="659"/>
    </location>
</feature>
<dbReference type="AlphaFoldDB" id="A0A5J4WA50"/>
<organism evidence="2 3">
    <name type="scientific">Streblomastix strix</name>
    <dbReference type="NCBI Taxonomy" id="222440"/>
    <lineage>
        <taxon>Eukaryota</taxon>
        <taxon>Metamonada</taxon>
        <taxon>Preaxostyla</taxon>
        <taxon>Oxymonadida</taxon>
        <taxon>Streblomastigidae</taxon>
        <taxon>Streblomastix</taxon>
    </lineage>
</organism>
<proteinExistence type="predicted"/>
<reference evidence="2 3" key="1">
    <citation type="submission" date="2019-03" db="EMBL/GenBank/DDBJ databases">
        <title>Single cell metagenomics reveals metabolic interactions within the superorganism composed of flagellate Streblomastix strix and complex community of Bacteroidetes bacteria on its surface.</title>
        <authorList>
            <person name="Treitli S.C."/>
            <person name="Kolisko M."/>
            <person name="Husnik F."/>
            <person name="Keeling P."/>
            <person name="Hampl V."/>
        </authorList>
    </citation>
    <scope>NUCLEOTIDE SEQUENCE [LARGE SCALE GENOMIC DNA]</scope>
    <source>
        <strain evidence="2">ST1C</strain>
    </source>
</reference>
<evidence type="ECO:0000256" key="1">
    <source>
        <dbReference type="SAM" id="MobiDB-lite"/>
    </source>
</evidence>
<comment type="caution">
    <text evidence="2">The sequence shown here is derived from an EMBL/GenBank/DDBJ whole genome shotgun (WGS) entry which is preliminary data.</text>
</comment>
<dbReference type="Proteomes" id="UP000324800">
    <property type="component" value="Unassembled WGS sequence"/>
</dbReference>
<evidence type="ECO:0000313" key="3">
    <source>
        <dbReference type="Proteomes" id="UP000324800"/>
    </source>
</evidence>
<dbReference type="EMBL" id="SNRW01002849">
    <property type="protein sequence ID" value="KAA6391536.1"/>
    <property type="molecule type" value="Genomic_DNA"/>
</dbReference>
<feature type="compositionally biased region" description="Basic and acidic residues" evidence="1">
    <location>
        <begin position="329"/>
        <end position="345"/>
    </location>
</feature>
<feature type="region of interest" description="Disordered" evidence="1">
    <location>
        <begin position="562"/>
        <end position="582"/>
    </location>
</feature>
<feature type="compositionally biased region" description="Low complexity" evidence="1">
    <location>
        <begin position="314"/>
        <end position="328"/>
    </location>
</feature>
<protein>
    <submittedName>
        <fullName evidence="2">Uncharacterized protein</fullName>
    </submittedName>
</protein>
<gene>
    <name evidence="2" type="ORF">EZS28_012937</name>
</gene>
<name>A0A5J4WA50_9EUKA</name>
<evidence type="ECO:0000313" key="2">
    <source>
        <dbReference type="EMBL" id="KAA6391536.1"/>
    </source>
</evidence>